<evidence type="ECO:0000313" key="1">
    <source>
        <dbReference type="EMBL" id="MBD1370998.1"/>
    </source>
</evidence>
<gene>
    <name evidence="1" type="ORF">IC620_01295</name>
</gene>
<protein>
    <submittedName>
        <fullName evidence="1">Uncharacterized protein</fullName>
    </submittedName>
</protein>
<proteinExistence type="predicted"/>
<dbReference type="RefSeq" id="WP_191139103.1">
    <property type="nucleotide sequence ID" value="NZ_JACXAG020000002.1"/>
</dbReference>
<organism evidence="1 2">
    <name type="scientific">Polycladospora coralii</name>
    <dbReference type="NCBI Taxonomy" id="2771432"/>
    <lineage>
        <taxon>Bacteria</taxon>
        <taxon>Bacillati</taxon>
        <taxon>Bacillota</taxon>
        <taxon>Bacilli</taxon>
        <taxon>Bacillales</taxon>
        <taxon>Thermoactinomycetaceae</taxon>
        <taxon>Polycladospora</taxon>
    </lineage>
</organism>
<name>A0A926NCN7_9BACL</name>
<evidence type="ECO:0000313" key="2">
    <source>
        <dbReference type="Proteomes" id="UP000661691"/>
    </source>
</evidence>
<dbReference type="AlphaFoldDB" id="A0A926NCN7"/>
<dbReference type="EMBL" id="JACXAH010000002">
    <property type="protein sequence ID" value="MBD1370998.1"/>
    <property type="molecule type" value="Genomic_DNA"/>
</dbReference>
<sequence length="127" mass="14757">MGELNEIKKLIMNLQHDMNERLDSIEEKLDHTAQREELKAVANTLEYISEETAVSLEQKQQTGDVLLKAHIDYVQKDIKELKEIVVSGFERTGENFQQIYEIMQTLSQTQDKHQQEINILKRASGNE</sequence>
<reference evidence="1" key="1">
    <citation type="submission" date="2020-09" db="EMBL/GenBank/DDBJ databases">
        <title>A novel bacterium of genus Hazenella, isolated from South China Sea.</title>
        <authorList>
            <person name="Huang H."/>
            <person name="Mo K."/>
            <person name="Hu Y."/>
        </authorList>
    </citation>
    <scope>NUCLEOTIDE SEQUENCE</scope>
    <source>
        <strain evidence="1">IB182357</strain>
    </source>
</reference>
<comment type="caution">
    <text evidence="1">The sequence shown here is derived from an EMBL/GenBank/DDBJ whole genome shotgun (WGS) entry which is preliminary data.</text>
</comment>
<accession>A0A926NCN7</accession>
<keyword evidence="2" id="KW-1185">Reference proteome</keyword>
<dbReference type="Proteomes" id="UP000661691">
    <property type="component" value="Unassembled WGS sequence"/>
</dbReference>